<evidence type="ECO:0000313" key="2">
    <source>
        <dbReference type="EMBL" id="MBF4770049.1"/>
    </source>
</evidence>
<feature type="domain" description="N-acetyltransferase" evidence="1">
    <location>
        <begin position="128"/>
        <end position="268"/>
    </location>
</feature>
<sequence length="268" mass="28527">MTLPDLAAIERYYDSVPRPMADAVEVGPFTLFLPHPTTDWQFYARPRLGLSEDINESDIHTLLAKQLELGRPRNLEWVDETTPSLLPAVRRALGTAASAGVAVELAECPLLVLPSDTRTEDPGGKPDPRVKVVAPDDTDLGWVIGAVHAGFEGSDDVVERPLRNYPELIEQGHLVMVAAYDEEGRVAGGGSAAPRGDAAELMGIGVPPFARRRGLGSAITRALIRAVRARGIGTILLSAGSDDAASIYRQIGFVDVGTACILEVSADG</sequence>
<keyword evidence="3" id="KW-1185">Reference proteome</keyword>
<dbReference type="AlphaFoldDB" id="A0A930VM52"/>
<dbReference type="InterPro" id="IPR000182">
    <property type="entry name" value="GNAT_dom"/>
</dbReference>
<protein>
    <submittedName>
        <fullName evidence="2">GNAT family N-acetyltransferase</fullName>
    </submittedName>
</protein>
<dbReference type="EMBL" id="JADKPO010000037">
    <property type="protein sequence ID" value="MBF4770049.1"/>
    <property type="molecule type" value="Genomic_DNA"/>
</dbReference>
<dbReference type="Gene3D" id="3.40.630.30">
    <property type="match status" value="1"/>
</dbReference>
<evidence type="ECO:0000259" key="1">
    <source>
        <dbReference type="PROSITE" id="PS51186"/>
    </source>
</evidence>
<dbReference type="RefSeq" id="WP_194698194.1">
    <property type="nucleotide sequence ID" value="NZ_JADKPO010000037.1"/>
</dbReference>
<proteinExistence type="predicted"/>
<dbReference type="CDD" id="cd04301">
    <property type="entry name" value="NAT_SF"/>
    <property type="match status" value="1"/>
</dbReference>
<dbReference type="PROSITE" id="PS51186">
    <property type="entry name" value="GNAT"/>
    <property type="match status" value="1"/>
</dbReference>
<dbReference type="SUPFAM" id="SSF55729">
    <property type="entry name" value="Acyl-CoA N-acyltransferases (Nat)"/>
    <property type="match status" value="1"/>
</dbReference>
<evidence type="ECO:0000313" key="3">
    <source>
        <dbReference type="Proteomes" id="UP000660668"/>
    </source>
</evidence>
<accession>A0A930VM52</accession>
<reference evidence="2" key="1">
    <citation type="submission" date="2020-11" db="EMBL/GenBank/DDBJ databases">
        <title>Nocardioides cynanchi sp. nov., isolated from soil of rhizosphere of Cynanchum wilfordii.</title>
        <authorList>
            <person name="Lee J.-S."/>
            <person name="Suh M.K."/>
            <person name="Kim J.-S."/>
        </authorList>
    </citation>
    <scope>NUCLEOTIDE SEQUENCE</scope>
    <source>
        <strain evidence="2">KCTC 19276</strain>
    </source>
</reference>
<dbReference type="InterPro" id="IPR016181">
    <property type="entry name" value="Acyl_CoA_acyltransferase"/>
</dbReference>
<dbReference type="Pfam" id="PF00583">
    <property type="entry name" value="Acetyltransf_1"/>
    <property type="match status" value="1"/>
</dbReference>
<organism evidence="2 3">
    <name type="scientific">Nocardioides agariphilus</name>
    <dbReference type="NCBI Taxonomy" id="433664"/>
    <lineage>
        <taxon>Bacteria</taxon>
        <taxon>Bacillati</taxon>
        <taxon>Actinomycetota</taxon>
        <taxon>Actinomycetes</taxon>
        <taxon>Propionibacteriales</taxon>
        <taxon>Nocardioidaceae</taxon>
        <taxon>Nocardioides</taxon>
    </lineage>
</organism>
<dbReference type="GO" id="GO:0016747">
    <property type="term" value="F:acyltransferase activity, transferring groups other than amino-acyl groups"/>
    <property type="evidence" value="ECO:0007669"/>
    <property type="project" value="InterPro"/>
</dbReference>
<comment type="caution">
    <text evidence="2">The sequence shown here is derived from an EMBL/GenBank/DDBJ whole genome shotgun (WGS) entry which is preliminary data.</text>
</comment>
<name>A0A930VM52_9ACTN</name>
<dbReference type="Proteomes" id="UP000660668">
    <property type="component" value="Unassembled WGS sequence"/>
</dbReference>
<gene>
    <name evidence="2" type="ORF">ISU10_19935</name>
</gene>